<dbReference type="Proteomes" id="UP001232973">
    <property type="component" value="Unassembled WGS sequence"/>
</dbReference>
<feature type="transmembrane region" description="Helical" evidence="1">
    <location>
        <begin position="154"/>
        <end position="173"/>
    </location>
</feature>
<proteinExistence type="predicted"/>
<dbReference type="Pfam" id="PF19597">
    <property type="entry name" value="TrbL_4"/>
    <property type="match status" value="1"/>
</dbReference>
<evidence type="ECO:0008006" key="4">
    <source>
        <dbReference type="Google" id="ProtNLM"/>
    </source>
</evidence>
<feature type="transmembrane region" description="Helical" evidence="1">
    <location>
        <begin position="92"/>
        <end position="109"/>
    </location>
</feature>
<protein>
    <recommendedName>
        <fullName evidence="4">TrbL/VirB6 plasmid conjugal transfer protein</fullName>
    </recommendedName>
</protein>
<feature type="transmembrane region" description="Helical" evidence="1">
    <location>
        <begin position="210"/>
        <end position="231"/>
    </location>
</feature>
<sequence>MGNVAGNLMWRGLGYLLQHMAQSLFGTPLHDMIKLITTVGGLKDYFSAPWLVYLIHLSQAFAGTLLGLTLAWQAYHLYIMRTTGDGGNPTDLLVKVMYGAVGIVVYPWAARYMIPVANGLADVVASAPFGSSLPNMSTNLQGTLSTAMQAQADMFLVPLLLLIGLVLLIVIFIQSMIRTVELIVIGVIGPVFSVGWLGNGGIAMSFWRELITLGMSQVVQVMMLWITSALVASPAQSIGHAIITPFMLIASLWVTYKTPSLLRQWTYHTGVGQAAGAGASTAIHVALMRAKW</sequence>
<gene>
    <name evidence="2" type="ORF">J2S03_002502</name>
</gene>
<reference evidence="2 3" key="1">
    <citation type="submission" date="2023-07" db="EMBL/GenBank/DDBJ databases">
        <title>Genomic Encyclopedia of Type Strains, Phase IV (KMG-IV): sequencing the most valuable type-strain genomes for metagenomic binning, comparative biology and taxonomic classification.</title>
        <authorList>
            <person name="Goeker M."/>
        </authorList>
    </citation>
    <scope>NUCLEOTIDE SEQUENCE [LARGE SCALE GENOMIC DNA]</scope>
    <source>
        <strain evidence="2 3">DSM 4006</strain>
    </source>
</reference>
<keyword evidence="1" id="KW-0812">Transmembrane</keyword>
<name>A0ABT9XK28_9BACL</name>
<dbReference type="RefSeq" id="WP_274456605.1">
    <property type="nucleotide sequence ID" value="NZ_CP067097.1"/>
</dbReference>
<evidence type="ECO:0000313" key="2">
    <source>
        <dbReference type="EMBL" id="MDQ0190635.1"/>
    </source>
</evidence>
<accession>A0ABT9XK28</accession>
<evidence type="ECO:0000256" key="1">
    <source>
        <dbReference type="SAM" id="Phobius"/>
    </source>
</evidence>
<comment type="caution">
    <text evidence="2">The sequence shown here is derived from an EMBL/GenBank/DDBJ whole genome shotgun (WGS) entry which is preliminary data.</text>
</comment>
<keyword evidence="1" id="KW-0472">Membrane</keyword>
<dbReference type="InterPro" id="IPR046084">
    <property type="entry name" value="TrbL_4"/>
</dbReference>
<feature type="transmembrane region" description="Helical" evidence="1">
    <location>
        <begin position="238"/>
        <end position="256"/>
    </location>
</feature>
<keyword evidence="1" id="KW-1133">Transmembrane helix</keyword>
<keyword evidence="3" id="KW-1185">Reference proteome</keyword>
<organism evidence="2 3">
    <name type="scientific">Alicyclobacillus cycloheptanicus</name>
    <dbReference type="NCBI Taxonomy" id="1457"/>
    <lineage>
        <taxon>Bacteria</taxon>
        <taxon>Bacillati</taxon>
        <taxon>Bacillota</taxon>
        <taxon>Bacilli</taxon>
        <taxon>Bacillales</taxon>
        <taxon>Alicyclobacillaceae</taxon>
        <taxon>Alicyclobacillus</taxon>
    </lineage>
</organism>
<dbReference type="EMBL" id="JAUSTP010000021">
    <property type="protein sequence ID" value="MDQ0190635.1"/>
    <property type="molecule type" value="Genomic_DNA"/>
</dbReference>
<feature type="transmembrane region" description="Helical" evidence="1">
    <location>
        <begin position="50"/>
        <end position="72"/>
    </location>
</feature>
<feature type="transmembrane region" description="Helical" evidence="1">
    <location>
        <begin position="180"/>
        <end position="198"/>
    </location>
</feature>
<evidence type="ECO:0000313" key="3">
    <source>
        <dbReference type="Proteomes" id="UP001232973"/>
    </source>
</evidence>